<evidence type="ECO:0000313" key="1">
    <source>
        <dbReference type="EMBL" id="KAI3737393.1"/>
    </source>
</evidence>
<dbReference type="Proteomes" id="UP001055811">
    <property type="component" value="Linkage Group LG05"/>
</dbReference>
<dbReference type="EMBL" id="CM042013">
    <property type="protein sequence ID" value="KAI3737393.1"/>
    <property type="molecule type" value="Genomic_DNA"/>
</dbReference>
<name>A0ACB9CSR3_CICIN</name>
<comment type="caution">
    <text evidence="1">The sequence shown here is derived from an EMBL/GenBank/DDBJ whole genome shotgun (WGS) entry which is preliminary data.</text>
</comment>
<evidence type="ECO:0000313" key="2">
    <source>
        <dbReference type="Proteomes" id="UP001055811"/>
    </source>
</evidence>
<keyword evidence="2" id="KW-1185">Reference proteome</keyword>
<sequence length="267" mass="29849">MRRREGGIAERWSRRQSSHGWWNFGGDGRKEFHSIDSTLLPSPLYSQAYTDRWQTMSYAGGVPGREPMQVSTAPRKPRILLAACGSVSAIKFGHLCSCFSDWADVKAVVTPASMNFVDLSSIPKNVMLYTDEHEWSSWSKIGDSVLHIELRRWADIMVIAPLSANTLAKIAGGLCDNLLTSIVRAWDYEKPIFVAPSMNTYMWKNAFTERHIIVIDELGINLIPPASHRLATGEYGTGVMAEPSFIFSTVRLFLESRKKASSSSSRT</sequence>
<organism evidence="1 2">
    <name type="scientific">Cichorium intybus</name>
    <name type="common">Chicory</name>
    <dbReference type="NCBI Taxonomy" id="13427"/>
    <lineage>
        <taxon>Eukaryota</taxon>
        <taxon>Viridiplantae</taxon>
        <taxon>Streptophyta</taxon>
        <taxon>Embryophyta</taxon>
        <taxon>Tracheophyta</taxon>
        <taxon>Spermatophyta</taxon>
        <taxon>Magnoliopsida</taxon>
        <taxon>eudicotyledons</taxon>
        <taxon>Gunneridae</taxon>
        <taxon>Pentapetalae</taxon>
        <taxon>asterids</taxon>
        <taxon>campanulids</taxon>
        <taxon>Asterales</taxon>
        <taxon>Asteraceae</taxon>
        <taxon>Cichorioideae</taxon>
        <taxon>Cichorieae</taxon>
        <taxon>Cichoriinae</taxon>
        <taxon>Cichorium</taxon>
    </lineage>
</organism>
<reference evidence="2" key="1">
    <citation type="journal article" date="2022" name="Mol. Ecol. Resour.">
        <title>The genomes of chicory, endive, great burdock and yacon provide insights into Asteraceae palaeo-polyploidization history and plant inulin production.</title>
        <authorList>
            <person name="Fan W."/>
            <person name="Wang S."/>
            <person name="Wang H."/>
            <person name="Wang A."/>
            <person name="Jiang F."/>
            <person name="Liu H."/>
            <person name="Zhao H."/>
            <person name="Xu D."/>
            <person name="Zhang Y."/>
        </authorList>
    </citation>
    <scope>NUCLEOTIDE SEQUENCE [LARGE SCALE GENOMIC DNA]</scope>
    <source>
        <strain evidence="2">cv. Punajuju</strain>
    </source>
</reference>
<proteinExistence type="predicted"/>
<protein>
    <submittedName>
        <fullName evidence="1">Uncharacterized protein</fullName>
    </submittedName>
</protein>
<reference evidence="1 2" key="2">
    <citation type="journal article" date="2022" name="Mol. Ecol. Resour.">
        <title>The genomes of chicory, endive, great burdock and yacon provide insights into Asteraceae paleo-polyploidization history and plant inulin production.</title>
        <authorList>
            <person name="Fan W."/>
            <person name="Wang S."/>
            <person name="Wang H."/>
            <person name="Wang A."/>
            <person name="Jiang F."/>
            <person name="Liu H."/>
            <person name="Zhao H."/>
            <person name="Xu D."/>
            <person name="Zhang Y."/>
        </authorList>
    </citation>
    <scope>NUCLEOTIDE SEQUENCE [LARGE SCALE GENOMIC DNA]</scope>
    <source>
        <strain evidence="2">cv. Punajuju</strain>
        <tissue evidence="1">Leaves</tissue>
    </source>
</reference>
<gene>
    <name evidence="1" type="ORF">L2E82_27394</name>
</gene>
<accession>A0ACB9CSR3</accession>